<evidence type="ECO:0000313" key="7">
    <source>
        <dbReference type="EMBL" id="OJJ51711.1"/>
    </source>
</evidence>
<evidence type="ECO:0000256" key="3">
    <source>
        <dbReference type="ARBA" id="ARBA00035647"/>
    </source>
</evidence>
<dbReference type="SMART" id="SM01155">
    <property type="entry name" value="DUF1713"/>
    <property type="match status" value="1"/>
</dbReference>
<accession>A0A1L9SX87</accession>
<comment type="subcellular location">
    <subcellularLocation>
        <location evidence="1">Mitochondrion</location>
    </subcellularLocation>
</comment>
<dbReference type="RefSeq" id="XP_022586221.1">
    <property type="nucleotide sequence ID" value="XM_022721850.1"/>
</dbReference>
<feature type="domain" description="Ribosomal protein mS38 C-terminal" evidence="6">
    <location>
        <begin position="327"/>
        <end position="360"/>
    </location>
</feature>
<keyword evidence="8" id="KW-1185">Reference proteome</keyword>
<gene>
    <name evidence="7" type="ORF">ASPZODRAFT_127833</name>
</gene>
<feature type="compositionally biased region" description="Basic and acidic residues" evidence="5">
    <location>
        <begin position="75"/>
        <end position="92"/>
    </location>
</feature>
<name>A0A1L9SX87_9EURO</name>
<protein>
    <recommendedName>
        <fullName evidence="4">Small ribosomal subunit protein mS38</fullName>
    </recommendedName>
</protein>
<dbReference type="EMBL" id="KV878336">
    <property type="protein sequence ID" value="OJJ51711.1"/>
    <property type="molecule type" value="Genomic_DNA"/>
</dbReference>
<dbReference type="GO" id="GO:0005739">
    <property type="term" value="C:mitochondrion"/>
    <property type="evidence" value="ECO:0007669"/>
    <property type="project" value="UniProtKB-SubCell"/>
</dbReference>
<dbReference type="VEuPathDB" id="FungiDB:ASPZODRAFT_127833"/>
<dbReference type="InterPro" id="IPR013177">
    <property type="entry name" value="Ribosomal_mS38_C"/>
</dbReference>
<evidence type="ECO:0000313" key="8">
    <source>
        <dbReference type="Proteomes" id="UP000184188"/>
    </source>
</evidence>
<evidence type="ECO:0000256" key="4">
    <source>
        <dbReference type="ARBA" id="ARBA00035682"/>
    </source>
</evidence>
<dbReference type="OrthoDB" id="5364404at2759"/>
<proteinExistence type="inferred from homology"/>
<dbReference type="Pfam" id="PF08213">
    <property type="entry name" value="COX24_C"/>
    <property type="match status" value="1"/>
</dbReference>
<comment type="similarity">
    <text evidence="3">Belongs to the mitochondrion-specific ribosomal protein mS38 family.</text>
</comment>
<organism evidence="7 8">
    <name type="scientific">Penicilliopsis zonata CBS 506.65</name>
    <dbReference type="NCBI Taxonomy" id="1073090"/>
    <lineage>
        <taxon>Eukaryota</taxon>
        <taxon>Fungi</taxon>
        <taxon>Dikarya</taxon>
        <taxon>Ascomycota</taxon>
        <taxon>Pezizomycotina</taxon>
        <taxon>Eurotiomycetes</taxon>
        <taxon>Eurotiomycetidae</taxon>
        <taxon>Eurotiales</taxon>
        <taxon>Aspergillaceae</taxon>
        <taxon>Penicilliopsis</taxon>
    </lineage>
</organism>
<dbReference type="AlphaFoldDB" id="A0A1L9SX87"/>
<evidence type="ECO:0000259" key="6">
    <source>
        <dbReference type="SMART" id="SM01155"/>
    </source>
</evidence>
<sequence>MLSSSIRRAVPLAGSAWAPSQSISIASSSSAVLGATRRVHQRRYSSSSSKPPVPPSDGPRRIDPQAATKSVGPAGDKREGKAARRRGKDGNGRHGSSKSNQNAAFANLPSVPSTQHVQPHDVHIASFFSIHRPMSISSTVPPTSSAEAFNAIFSARKPARAETDEVIFTLSSAVNTMENAATVHHPMGEQEELGPHTVNRVDAETGAVEGMMNMEEMKMSIEEYARRLRPFHPPPAPVPMDEAASAKRLLDAEEDVSRHTSSYSTVLTIRESTHSDGRKTYEAHTTPFVHNQLEDPATEAILDLDLDQTPPSGRTYIERVRNNLTMHAMSTKRRRRLKMKKHKFKKLLRRTRTLRRKLDKA</sequence>
<evidence type="ECO:0000256" key="2">
    <source>
        <dbReference type="ARBA" id="ARBA00023128"/>
    </source>
</evidence>
<keyword evidence="2" id="KW-0496">Mitochondrion</keyword>
<dbReference type="PANTHER" id="PTHR32035">
    <property type="entry name" value="AURORA KINASE A-INTERACTING PROTEIN"/>
    <property type="match status" value="1"/>
</dbReference>
<feature type="region of interest" description="Disordered" evidence="5">
    <location>
        <begin position="27"/>
        <end position="104"/>
    </location>
</feature>
<evidence type="ECO:0000256" key="1">
    <source>
        <dbReference type="ARBA" id="ARBA00004173"/>
    </source>
</evidence>
<evidence type="ECO:0000256" key="5">
    <source>
        <dbReference type="SAM" id="MobiDB-lite"/>
    </source>
</evidence>
<dbReference type="STRING" id="1073090.A0A1L9SX87"/>
<reference evidence="8" key="1">
    <citation type="journal article" date="2017" name="Genome Biol.">
        <title>Comparative genomics reveals high biological diversity and specific adaptations in the industrially and medically important fungal genus Aspergillus.</title>
        <authorList>
            <person name="de Vries R.P."/>
            <person name="Riley R."/>
            <person name="Wiebenga A."/>
            <person name="Aguilar-Osorio G."/>
            <person name="Amillis S."/>
            <person name="Uchima C.A."/>
            <person name="Anderluh G."/>
            <person name="Asadollahi M."/>
            <person name="Askin M."/>
            <person name="Barry K."/>
            <person name="Battaglia E."/>
            <person name="Bayram O."/>
            <person name="Benocci T."/>
            <person name="Braus-Stromeyer S.A."/>
            <person name="Caldana C."/>
            <person name="Canovas D."/>
            <person name="Cerqueira G.C."/>
            <person name="Chen F."/>
            <person name="Chen W."/>
            <person name="Choi C."/>
            <person name="Clum A."/>
            <person name="Dos Santos R.A."/>
            <person name="Damasio A.R."/>
            <person name="Diallinas G."/>
            <person name="Emri T."/>
            <person name="Fekete E."/>
            <person name="Flipphi M."/>
            <person name="Freyberg S."/>
            <person name="Gallo A."/>
            <person name="Gournas C."/>
            <person name="Habgood R."/>
            <person name="Hainaut M."/>
            <person name="Harispe M.L."/>
            <person name="Henrissat B."/>
            <person name="Hilden K.S."/>
            <person name="Hope R."/>
            <person name="Hossain A."/>
            <person name="Karabika E."/>
            <person name="Karaffa L."/>
            <person name="Karanyi Z."/>
            <person name="Krasevec N."/>
            <person name="Kuo A."/>
            <person name="Kusch H."/>
            <person name="LaButti K."/>
            <person name="Lagendijk E.L."/>
            <person name="Lapidus A."/>
            <person name="Levasseur A."/>
            <person name="Lindquist E."/>
            <person name="Lipzen A."/>
            <person name="Logrieco A.F."/>
            <person name="MacCabe A."/>
            <person name="Maekelae M.R."/>
            <person name="Malavazi I."/>
            <person name="Melin P."/>
            <person name="Meyer V."/>
            <person name="Mielnichuk N."/>
            <person name="Miskei M."/>
            <person name="Molnar A.P."/>
            <person name="Mule G."/>
            <person name="Ngan C.Y."/>
            <person name="Orejas M."/>
            <person name="Orosz E."/>
            <person name="Ouedraogo J.P."/>
            <person name="Overkamp K.M."/>
            <person name="Park H.-S."/>
            <person name="Perrone G."/>
            <person name="Piumi F."/>
            <person name="Punt P.J."/>
            <person name="Ram A.F."/>
            <person name="Ramon A."/>
            <person name="Rauscher S."/>
            <person name="Record E."/>
            <person name="Riano-Pachon D.M."/>
            <person name="Robert V."/>
            <person name="Roehrig J."/>
            <person name="Ruller R."/>
            <person name="Salamov A."/>
            <person name="Salih N.S."/>
            <person name="Samson R.A."/>
            <person name="Sandor E."/>
            <person name="Sanguinetti M."/>
            <person name="Schuetze T."/>
            <person name="Sepcic K."/>
            <person name="Shelest E."/>
            <person name="Sherlock G."/>
            <person name="Sophianopoulou V."/>
            <person name="Squina F.M."/>
            <person name="Sun H."/>
            <person name="Susca A."/>
            <person name="Todd R.B."/>
            <person name="Tsang A."/>
            <person name="Unkles S.E."/>
            <person name="van de Wiele N."/>
            <person name="van Rossen-Uffink D."/>
            <person name="Oliveira J.V."/>
            <person name="Vesth T.C."/>
            <person name="Visser J."/>
            <person name="Yu J.-H."/>
            <person name="Zhou M."/>
            <person name="Andersen M.R."/>
            <person name="Archer D.B."/>
            <person name="Baker S.E."/>
            <person name="Benoit I."/>
            <person name="Brakhage A.A."/>
            <person name="Braus G.H."/>
            <person name="Fischer R."/>
            <person name="Frisvad J.C."/>
            <person name="Goldman G.H."/>
            <person name="Houbraken J."/>
            <person name="Oakley B."/>
            <person name="Pocsi I."/>
            <person name="Scazzocchio C."/>
            <person name="Seiboth B."/>
            <person name="vanKuyk P.A."/>
            <person name="Wortman J."/>
            <person name="Dyer P.S."/>
            <person name="Grigoriev I.V."/>
        </authorList>
    </citation>
    <scope>NUCLEOTIDE SEQUENCE [LARGE SCALE GENOMIC DNA]</scope>
    <source>
        <strain evidence="8">CBS 506.65</strain>
    </source>
</reference>
<dbReference type="Proteomes" id="UP000184188">
    <property type="component" value="Unassembled WGS sequence"/>
</dbReference>
<dbReference type="PANTHER" id="PTHR32035:SF3">
    <property type="entry name" value="SMALL RIBOSOMAL SUBUNIT PROTEIN MS38"/>
    <property type="match status" value="1"/>
</dbReference>
<dbReference type="GeneID" id="34608315"/>